<keyword evidence="3" id="KW-0813">Transport</keyword>
<evidence type="ECO:0000313" key="9">
    <source>
        <dbReference type="EMBL" id="GGL42581.1"/>
    </source>
</evidence>
<dbReference type="GO" id="GO:0016020">
    <property type="term" value="C:membrane"/>
    <property type="evidence" value="ECO:0007669"/>
    <property type="project" value="UniProtKB-SubCell"/>
</dbReference>
<feature type="transmembrane region" description="Helical" evidence="8">
    <location>
        <begin position="190"/>
        <end position="211"/>
    </location>
</feature>
<evidence type="ECO:0000256" key="1">
    <source>
        <dbReference type="ARBA" id="ARBA00004141"/>
    </source>
</evidence>
<feature type="transmembrane region" description="Helical" evidence="8">
    <location>
        <begin position="311"/>
        <end position="328"/>
    </location>
</feature>
<sequence length="389" mass="45541">MKQFRINETHQVSPVYALFIIKGMQVGVSVFSFQRIVSRDSEQDAWIPVMVMGLSTLVIMWIMLRLLKNEQAYGMPDLFAMHRRFFGPWIGNLFSAVIIAYEFCIVIIFMRAYIELLQMWVFPRLPVLSFTAIFCLIVWYIVMGGFRTITGTFLLSFIYLLPLFLVNSFSVTEAHFNNLLPLFDHSPAELARSFIKLSPCYLGFESLLFFYPFLKRPQQAEKWCYYGLLTSLSVYVTTTVLGTVYFSQGELQTLIWPLLDFWKSIHFPLFDRFEYIGIVYWLTVLIPNISMGVWIVSRGIKQSAPVIKQKYALVPVLLLLILICVVMKERSQIDWLNTTVSRVGLCIIYIYIPFLLFWQWILKKKEGMTHEKELSHHHDADAAQRLHRR</sequence>
<feature type="transmembrane region" description="Helical" evidence="8">
    <location>
        <begin position="278"/>
        <end position="299"/>
    </location>
</feature>
<keyword evidence="4" id="KW-0309">Germination</keyword>
<feature type="transmembrane region" description="Helical" evidence="8">
    <location>
        <begin position="45"/>
        <end position="64"/>
    </location>
</feature>
<feature type="transmembrane region" description="Helical" evidence="8">
    <location>
        <begin position="12"/>
        <end position="33"/>
    </location>
</feature>
<dbReference type="AlphaFoldDB" id="A0A917RYL5"/>
<evidence type="ECO:0000256" key="6">
    <source>
        <dbReference type="ARBA" id="ARBA00022989"/>
    </source>
</evidence>
<feature type="transmembrane region" description="Helical" evidence="8">
    <location>
        <begin position="149"/>
        <end position="170"/>
    </location>
</feature>
<evidence type="ECO:0000256" key="7">
    <source>
        <dbReference type="ARBA" id="ARBA00023136"/>
    </source>
</evidence>
<dbReference type="GO" id="GO:0009847">
    <property type="term" value="P:spore germination"/>
    <property type="evidence" value="ECO:0007669"/>
    <property type="project" value="InterPro"/>
</dbReference>
<dbReference type="Proteomes" id="UP000654670">
    <property type="component" value="Unassembled WGS sequence"/>
</dbReference>
<dbReference type="InterPro" id="IPR004761">
    <property type="entry name" value="Spore_GerAB"/>
</dbReference>
<feature type="transmembrane region" description="Helical" evidence="8">
    <location>
        <begin position="120"/>
        <end position="142"/>
    </location>
</feature>
<dbReference type="EMBL" id="BMOK01000001">
    <property type="protein sequence ID" value="GGL42581.1"/>
    <property type="molecule type" value="Genomic_DNA"/>
</dbReference>
<evidence type="ECO:0000256" key="5">
    <source>
        <dbReference type="ARBA" id="ARBA00022692"/>
    </source>
</evidence>
<dbReference type="PANTHER" id="PTHR34975:SF2">
    <property type="entry name" value="SPORE GERMINATION PROTEIN A2"/>
    <property type="match status" value="1"/>
</dbReference>
<comment type="subcellular location">
    <subcellularLocation>
        <location evidence="1">Membrane</location>
        <topology evidence="1">Multi-pass membrane protein</topology>
    </subcellularLocation>
</comment>
<organism evidence="9 10">
    <name type="scientific">Sporolactobacillus putidus</name>
    <dbReference type="NCBI Taxonomy" id="492735"/>
    <lineage>
        <taxon>Bacteria</taxon>
        <taxon>Bacillati</taxon>
        <taxon>Bacillota</taxon>
        <taxon>Bacilli</taxon>
        <taxon>Bacillales</taxon>
        <taxon>Sporolactobacillaceae</taxon>
        <taxon>Sporolactobacillus</taxon>
    </lineage>
</organism>
<reference evidence="9" key="2">
    <citation type="submission" date="2020-09" db="EMBL/GenBank/DDBJ databases">
        <authorList>
            <person name="Sun Q."/>
            <person name="Ohkuma M."/>
        </authorList>
    </citation>
    <scope>NUCLEOTIDE SEQUENCE</scope>
    <source>
        <strain evidence="9">JCM 15325</strain>
    </source>
</reference>
<feature type="transmembrane region" description="Helical" evidence="8">
    <location>
        <begin position="85"/>
        <end position="114"/>
    </location>
</feature>
<evidence type="ECO:0000256" key="8">
    <source>
        <dbReference type="SAM" id="Phobius"/>
    </source>
</evidence>
<dbReference type="RefSeq" id="WP_188801196.1">
    <property type="nucleotide sequence ID" value="NZ_BMOK01000001.1"/>
</dbReference>
<evidence type="ECO:0000313" key="10">
    <source>
        <dbReference type="Proteomes" id="UP000654670"/>
    </source>
</evidence>
<comment type="similarity">
    <text evidence="2">Belongs to the amino acid-polyamine-organocation (APC) superfamily. Spore germination protein (SGP) (TC 2.A.3.9) family.</text>
</comment>
<dbReference type="NCBIfam" id="TIGR00912">
    <property type="entry name" value="2A0309"/>
    <property type="match status" value="1"/>
</dbReference>
<keyword evidence="10" id="KW-1185">Reference proteome</keyword>
<name>A0A917RYL5_9BACL</name>
<evidence type="ECO:0000256" key="2">
    <source>
        <dbReference type="ARBA" id="ARBA00007998"/>
    </source>
</evidence>
<comment type="caution">
    <text evidence="9">The sequence shown here is derived from an EMBL/GenBank/DDBJ whole genome shotgun (WGS) entry which is preliminary data.</text>
</comment>
<dbReference type="Pfam" id="PF03845">
    <property type="entry name" value="Spore_permease"/>
    <property type="match status" value="1"/>
</dbReference>
<feature type="transmembrane region" description="Helical" evidence="8">
    <location>
        <begin position="223"/>
        <end position="246"/>
    </location>
</feature>
<keyword evidence="5 8" id="KW-0812">Transmembrane</keyword>
<keyword evidence="7 8" id="KW-0472">Membrane</keyword>
<accession>A0A917RYL5</accession>
<reference evidence="9" key="1">
    <citation type="journal article" date="2014" name="Int. J. Syst. Evol. Microbiol.">
        <title>Complete genome sequence of Corynebacterium casei LMG S-19264T (=DSM 44701T), isolated from a smear-ripened cheese.</title>
        <authorList>
            <consortium name="US DOE Joint Genome Institute (JGI-PGF)"/>
            <person name="Walter F."/>
            <person name="Albersmeier A."/>
            <person name="Kalinowski J."/>
            <person name="Ruckert C."/>
        </authorList>
    </citation>
    <scope>NUCLEOTIDE SEQUENCE</scope>
    <source>
        <strain evidence="9">JCM 15325</strain>
    </source>
</reference>
<dbReference type="PANTHER" id="PTHR34975">
    <property type="entry name" value="SPORE GERMINATION PROTEIN A2"/>
    <property type="match status" value="1"/>
</dbReference>
<feature type="transmembrane region" description="Helical" evidence="8">
    <location>
        <begin position="340"/>
        <end position="362"/>
    </location>
</feature>
<evidence type="ECO:0000256" key="3">
    <source>
        <dbReference type="ARBA" id="ARBA00022448"/>
    </source>
</evidence>
<protein>
    <submittedName>
        <fullName evidence="9">Germination protein GerB</fullName>
    </submittedName>
</protein>
<proteinExistence type="inferred from homology"/>
<gene>
    <name evidence="9" type="ORF">GCM10007968_03150</name>
</gene>
<evidence type="ECO:0000256" key="4">
    <source>
        <dbReference type="ARBA" id="ARBA00022544"/>
    </source>
</evidence>
<keyword evidence="6 8" id="KW-1133">Transmembrane helix</keyword>